<keyword evidence="1" id="KW-1133">Transmembrane helix</keyword>
<feature type="transmembrane region" description="Helical" evidence="1">
    <location>
        <begin position="6"/>
        <end position="27"/>
    </location>
</feature>
<dbReference type="EMBL" id="VCYH01000004">
    <property type="protein sequence ID" value="MDN7024675.1"/>
    <property type="molecule type" value="Genomic_DNA"/>
</dbReference>
<keyword evidence="1" id="KW-0812">Transmembrane</keyword>
<evidence type="ECO:0000313" key="2">
    <source>
        <dbReference type="EMBL" id="MDN7024675.1"/>
    </source>
</evidence>
<name>A0ABT8M9R9_9EURY</name>
<sequence length="66" mass="7707">MMTIDSVMIIILSLIIISLLFIMYVMYVRIKQLLAEVEGLTSRMEVTGSEVEQLTRSMEEYKMMKI</sequence>
<protein>
    <submittedName>
        <fullName evidence="2">Uncharacterized protein</fullName>
    </submittedName>
</protein>
<evidence type="ECO:0000313" key="3">
    <source>
        <dbReference type="Proteomes" id="UP001168338"/>
    </source>
</evidence>
<accession>A0ABT8M9R9</accession>
<comment type="caution">
    <text evidence="2">The sequence shown here is derived from an EMBL/GenBank/DDBJ whole genome shotgun (WGS) entry which is preliminary data.</text>
</comment>
<keyword evidence="1" id="KW-0472">Membrane</keyword>
<proteinExistence type="predicted"/>
<dbReference type="Proteomes" id="UP001168338">
    <property type="component" value="Unassembled WGS sequence"/>
</dbReference>
<keyword evidence="3" id="KW-1185">Reference proteome</keyword>
<reference evidence="2" key="1">
    <citation type="submission" date="2019-05" db="EMBL/GenBank/DDBJ databases">
        <title>Methanoculleus sp. FWC-SCC1, a methanogenic archaeon isolated from deep marine cold seep.</title>
        <authorList>
            <person name="Chen Y.-W."/>
            <person name="Chen S.-C."/>
            <person name="Teng N.-H."/>
            <person name="Lai M.-C."/>
        </authorList>
    </citation>
    <scope>NUCLEOTIDE SEQUENCE</scope>
    <source>
        <strain evidence="2">FWC-SCC1</strain>
    </source>
</reference>
<evidence type="ECO:0000256" key="1">
    <source>
        <dbReference type="SAM" id="Phobius"/>
    </source>
</evidence>
<gene>
    <name evidence="2" type="ORF">FGU65_07195</name>
</gene>
<organism evidence="2 3">
    <name type="scientific">Methanoculleus frigidifontis</name>
    <dbReference type="NCBI Taxonomy" id="2584085"/>
    <lineage>
        <taxon>Archaea</taxon>
        <taxon>Methanobacteriati</taxon>
        <taxon>Methanobacteriota</taxon>
        <taxon>Stenosarchaea group</taxon>
        <taxon>Methanomicrobia</taxon>
        <taxon>Methanomicrobiales</taxon>
        <taxon>Methanomicrobiaceae</taxon>
        <taxon>Methanoculleus</taxon>
    </lineage>
</organism>